<organism evidence="1">
    <name type="scientific">uncultured Verrucomicrobiales bacterium HF0010_05E02</name>
    <dbReference type="NCBI Taxonomy" id="710995"/>
    <lineage>
        <taxon>Bacteria</taxon>
        <taxon>Pseudomonadati</taxon>
        <taxon>Verrucomicrobiota</taxon>
        <taxon>Verrucomicrobiia</taxon>
        <taxon>Verrucomicrobiales</taxon>
        <taxon>environmental samples</taxon>
    </lineage>
</organism>
<accession>E0XQN4</accession>
<dbReference type="EMBL" id="GU474845">
    <property type="protein sequence ID" value="ADI16725.1"/>
    <property type="molecule type" value="Genomic_DNA"/>
</dbReference>
<reference evidence="1" key="1">
    <citation type="journal article" date="2011" name="Environ. Microbiol.">
        <title>Time-series analyses of Monterey Bay coastal microbial picoplankton using a 'genome proxy' microarray.</title>
        <authorList>
            <person name="Rich V.I."/>
            <person name="Pham V.D."/>
            <person name="Eppley J."/>
            <person name="Shi Y."/>
            <person name="DeLong E.F."/>
        </authorList>
    </citation>
    <scope>NUCLEOTIDE SEQUENCE</scope>
</reference>
<protein>
    <submittedName>
        <fullName evidence="1">Uncharacterized protein</fullName>
    </submittedName>
</protein>
<sequence length="61" mass="6983">MTAGFSHSEISGSKRICRSPKLIAAYHVLHRLVSPRHPLIARNSLPAGFLFKKISYFYRRV</sequence>
<dbReference type="AlphaFoldDB" id="E0XQN4"/>
<proteinExistence type="predicted"/>
<name>E0XQN4_9BACT</name>
<evidence type="ECO:0000313" key="1">
    <source>
        <dbReference type="EMBL" id="ADI16725.1"/>
    </source>
</evidence>